<name>A0A1B6L286_9HEMI</name>
<keyword evidence="9" id="KW-0735">Signal-anchor</keyword>
<keyword evidence="4" id="KW-0812">Transmembrane</keyword>
<keyword evidence="9" id="KW-0119">Carbohydrate metabolism</keyword>
<evidence type="ECO:0000256" key="1">
    <source>
        <dbReference type="ARBA" id="ARBA00004323"/>
    </source>
</evidence>
<gene>
    <name evidence="10" type="ORF">g.53732</name>
</gene>
<keyword evidence="6 9" id="KW-0333">Golgi apparatus</keyword>
<dbReference type="PANTHER" id="PTHR12137:SF63">
    <property type="entry name" value="CARBOHYDRATE SULFOTRANSFERASE"/>
    <property type="match status" value="1"/>
</dbReference>
<keyword evidence="5" id="KW-1133">Transmembrane helix</keyword>
<dbReference type="GO" id="GO:0008146">
    <property type="term" value="F:sulfotransferase activity"/>
    <property type="evidence" value="ECO:0007669"/>
    <property type="project" value="InterPro"/>
</dbReference>
<organism evidence="10">
    <name type="scientific">Graphocephala atropunctata</name>
    <dbReference type="NCBI Taxonomy" id="36148"/>
    <lineage>
        <taxon>Eukaryota</taxon>
        <taxon>Metazoa</taxon>
        <taxon>Ecdysozoa</taxon>
        <taxon>Arthropoda</taxon>
        <taxon>Hexapoda</taxon>
        <taxon>Insecta</taxon>
        <taxon>Pterygota</taxon>
        <taxon>Neoptera</taxon>
        <taxon>Paraneoptera</taxon>
        <taxon>Hemiptera</taxon>
        <taxon>Auchenorrhyncha</taxon>
        <taxon>Membracoidea</taxon>
        <taxon>Cicadellidae</taxon>
        <taxon>Cicadellinae</taxon>
        <taxon>Cicadellini</taxon>
        <taxon>Graphocephala</taxon>
    </lineage>
</organism>
<evidence type="ECO:0000256" key="8">
    <source>
        <dbReference type="ARBA" id="ARBA00023180"/>
    </source>
</evidence>
<dbReference type="InterPro" id="IPR005331">
    <property type="entry name" value="Sulfotransferase"/>
</dbReference>
<keyword evidence="8 9" id="KW-0325">Glycoprotein</keyword>
<evidence type="ECO:0000256" key="3">
    <source>
        <dbReference type="ARBA" id="ARBA00022679"/>
    </source>
</evidence>
<dbReference type="EC" id="2.8.2.-" evidence="9"/>
<evidence type="ECO:0000256" key="4">
    <source>
        <dbReference type="ARBA" id="ARBA00022692"/>
    </source>
</evidence>
<evidence type="ECO:0000256" key="2">
    <source>
        <dbReference type="ARBA" id="ARBA00006339"/>
    </source>
</evidence>
<dbReference type="EMBL" id="GEBQ01022226">
    <property type="protein sequence ID" value="JAT17751.1"/>
    <property type="molecule type" value="Transcribed_RNA"/>
</dbReference>
<dbReference type="AlphaFoldDB" id="A0A1B6L286"/>
<reference evidence="10" key="1">
    <citation type="submission" date="2015-11" db="EMBL/GenBank/DDBJ databases">
        <title>De novo transcriptome assembly of four potential Pierce s Disease insect vectors from Arizona vineyards.</title>
        <authorList>
            <person name="Tassone E.E."/>
        </authorList>
    </citation>
    <scope>NUCLEOTIDE SEQUENCE</scope>
</reference>
<evidence type="ECO:0000313" key="10">
    <source>
        <dbReference type="EMBL" id="JAT17751.1"/>
    </source>
</evidence>
<accession>A0A1B6L286</accession>
<dbReference type="PANTHER" id="PTHR12137">
    <property type="entry name" value="CARBOHYDRATE SULFOTRANSFERASE"/>
    <property type="match status" value="1"/>
</dbReference>
<dbReference type="GO" id="GO:0016051">
    <property type="term" value="P:carbohydrate biosynthetic process"/>
    <property type="evidence" value="ECO:0007669"/>
    <property type="project" value="InterPro"/>
</dbReference>
<evidence type="ECO:0000256" key="7">
    <source>
        <dbReference type="ARBA" id="ARBA00023136"/>
    </source>
</evidence>
<dbReference type="InterPro" id="IPR018011">
    <property type="entry name" value="Carb_sulfotrans_8-10"/>
</dbReference>
<evidence type="ECO:0000256" key="9">
    <source>
        <dbReference type="RuleBase" id="RU364020"/>
    </source>
</evidence>
<sequence>MRLRWLSCRRLLAALVVLTSVCATLSLLRFSGRDITPSNPVSEHQLQDLLRQAETSNADRLLRVQTVCRKYNLGLYRDTSAPPAFKHPPTPQYSVFYIDLIHKVALCPVYKAASTSWLYNLCLLGGYQESQLAESNRTQQLSVLARKVFPELDYPQAEEALQNSLKLLVVRHPFERLLSAYRDKLENTNVGREHGTEHFYRKYGARIVAKYRRGGNLTRTSELLPPGSYYWASDQPLPSGVEPTFREFVRYLIDLDLLSYSDDHWIPVYLFCTPCLLRYDIIAKVETLQRDQVYTLRAANIDQLIRPRWQHRTVPAGTTTSDLARRYFSQLTTADVQKLYQKYQLDFELFGYKIDDYLKYTSDFKEIL</sequence>
<comment type="subcellular location">
    <subcellularLocation>
        <location evidence="1 9">Golgi apparatus membrane</location>
        <topology evidence="1 9">Single-pass type II membrane protein</topology>
    </subcellularLocation>
</comment>
<keyword evidence="7" id="KW-0472">Membrane</keyword>
<keyword evidence="3 9" id="KW-0808">Transferase</keyword>
<dbReference type="GO" id="GO:0000139">
    <property type="term" value="C:Golgi membrane"/>
    <property type="evidence" value="ECO:0007669"/>
    <property type="project" value="UniProtKB-SubCell"/>
</dbReference>
<comment type="similarity">
    <text evidence="2 9">Belongs to the sulfotransferase 2 family.</text>
</comment>
<evidence type="ECO:0000256" key="6">
    <source>
        <dbReference type="ARBA" id="ARBA00023034"/>
    </source>
</evidence>
<protein>
    <recommendedName>
        <fullName evidence="9">Carbohydrate sulfotransferase</fullName>
        <ecNumber evidence="9">2.8.2.-</ecNumber>
    </recommendedName>
</protein>
<proteinExistence type="inferred from homology"/>
<evidence type="ECO:0000256" key="5">
    <source>
        <dbReference type="ARBA" id="ARBA00022989"/>
    </source>
</evidence>
<dbReference type="Pfam" id="PF03567">
    <property type="entry name" value="Sulfotransfer_2"/>
    <property type="match status" value="1"/>
</dbReference>